<name>A0A4Z2G2Z6_9TELE</name>
<dbReference type="EMBL" id="SRLO01000769">
    <property type="protein sequence ID" value="TNN46892.1"/>
    <property type="molecule type" value="Genomic_DNA"/>
</dbReference>
<proteinExistence type="predicted"/>
<sequence>MAWTRKPLRPPEGFQGSLWRSVTKFDYGTRVVKEIVQTMMFDMEHSPEIPDGTRQTFGMTRK</sequence>
<evidence type="ECO:0000313" key="2">
    <source>
        <dbReference type="Proteomes" id="UP000314294"/>
    </source>
</evidence>
<organism evidence="1 2">
    <name type="scientific">Liparis tanakae</name>
    <name type="common">Tanaka's snailfish</name>
    <dbReference type="NCBI Taxonomy" id="230148"/>
    <lineage>
        <taxon>Eukaryota</taxon>
        <taxon>Metazoa</taxon>
        <taxon>Chordata</taxon>
        <taxon>Craniata</taxon>
        <taxon>Vertebrata</taxon>
        <taxon>Euteleostomi</taxon>
        <taxon>Actinopterygii</taxon>
        <taxon>Neopterygii</taxon>
        <taxon>Teleostei</taxon>
        <taxon>Neoteleostei</taxon>
        <taxon>Acanthomorphata</taxon>
        <taxon>Eupercaria</taxon>
        <taxon>Perciformes</taxon>
        <taxon>Cottioidei</taxon>
        <taxon>Cottales</taxon>
        <taxon>Liparidae</taxon>
        <taxon>Liparis</taxon>
    </lineage>
</organism>
<gene>
    <name evidence="1" type="ORF">EYF80_042908</name>
</gene>
<evidence type="ECO:0000313" key="1">
    <source>
        <dbReference type="EMBL" id="TNN46892.1"/>
    </source>
</evidence>
<accession>A0A4Z2G2Z6</accession>
<dbReference type="Proteomes" id="UP000314294">
    <property type="component" value="Unassembled WGS sequence"/>
</dbReference>
<reference evidence="1 2" key="1">
    <citation type="submission" date="2019-03" db="EMBL/GenBank/DDBJ databases">
        <title>First draft genome of Liparis tanakae, snailfish: a comprehensive survey of snailfish specific genes.</title>
        <authorList>
            <person name="Kim W."/>
            <person name="Song I."/>
            <person name="Jeong J.-H."/>
            <person name="Kim D."/>
            <person name="Kim S."/>
            <person name="Ryu S."/>
            <person name="Song J.Y."/>
            <person name="Lee S.K."/>
        </authorList>
    </citation>
    <scope>NUCLEOTIDE SEQUENCE [LARGE SCALE GENOMIC DNA]</scope>
    <source>
        <tissue evidence="1">Muscle</tissue>
    </source>
</reference>
<comment type="caution">
    <text evidence="1">The sequence shown here is derived from an EMBL/GenBank/DDBJ whole genome shotgun (WGS) entry which is preliminary data.</text>
</comment>
<dbReference type="AlphaFoldDB" id="A0A4Z2G2Z6"/>
<keyword evidence="2" id="KW-1185">Reference proteome</keyword>
<protein>
    <submittedName>
        <fullName evidence="1">Uncharacterized protein</fullName>
    </submittedName>
</protein>